<dbReference type="EMBL" id="PGCI01000107">
    <property type="protein sequence ID" value="PLW40029.1"/>
    <property type="molecule type" value="Genomic_DNA"/>
</dbReference>
<keyword evidence="1" id="KW-0732">Signal</keyword>
<dbReference type="AlphaFoldDB" id="A0A2N5S601"/>
<evidence type="ECO:0000256" key="1">
    <source>
        <dbReference type="SAM" id="SignalP"/>
    </source>
</evidence>
<evidence type="ECO:0000313" key="5">
    <source>
        <dbReference type="Proteomes" id="UP000235392"/>
    </source>
</evidence>
<dbReference type="Proteomes" id="UP000235392">
    <property type="component" value="Unassembled WGS sequence"/>
</dbReference>
<organism evidence="2 4">
    <name type="scientific">Puccinia coronata f. sp. avenae</name>
    <dbReference type="NCBI Taxonomy" id="200324"/>
    <lineage>
        <taxon>Eukaryota</taxon>
        <taxon>Fungi</taxon>
        <taxon>Dikarya</taxon>
        <taxon>Basidiomycota</taxon>
        <taxon>Pucciniomycotina</taxon>
        <taxon>Pucciniomycetes</taxon>
        <taxon>Pucciniales</taxon>
        <taxon>Pucciniaceae</taxon>
        <taxon>Puccinia</taxon>
    </lineage>
</organism>
<dbReference type="Proteomes" id="UP000235388">
    <property type="component" value="Unassembled WGS sequence"/>
</dbReference>
<evidence type="ECO:0000313" key="3">
    <source>
        <dbReference type="EMBL" id="PLW40029.1"/>
    </source>
</evidence>
<protein>
    <submittedName>
        <fullName evidence="2">Uncharacterized protein</fullName>
    </submittedName>
</protein>
<dbReference type="EMBL" id="PGCJ01001148">
    <property type="protein sequence ID" value="PLW08660.1"/>
    <property type="molecule type" value="Genomic_DNA"/>
</dbReference>
<reference evidence="4 5" key="1">
    <citation type="submission" date="2017-11" db="EMBL/GenBank/DDBJ databases">
        <title>De novo assembly and phasing of dikaryotic genomes from two isolates of Puccinia coronata f. sp. avenae, the causal agent of oat crown rust.</title>
        <authorList>
            <person name="Miller M.E."/>
            <person name="Zhang Y."/>
            <person name="Omidvar V."/>
            <person name="Sperschneider J."/>
            <person name="Schwessinger B."/>
            <person name="Raley C."/>
            <person name="Palmer J.M."/>
            <person name="Garnica D."/>
            <person name="Upadhyaya N."/>
            <person name="Rathjen J."/>
            <person name="Taylor J.M."/>
            <person name="Park R.F."/>
            <person name="Dodds P.N."/>
            <person name="Hirsch C.D."/>
            <person name="Kianian S.F."/>
            <person name="Figueroa M."/>
        </authorList>
    </citation>
    <scope>NUCLEOTIDE SEQUENCE [LARGE SCALE GENOMIC DNA]</scope>
    <source>
        <strain evidence="2">12NC29</strain>
        <strain evidence="3">12SD80</strain>
    </source>
</reference>
<feature type="chain" id="PRO_5015083508" evidence="1">
    <location>
        <begin position="24"/>
        <end position="96"/>
    </location>
</feature>
<comment type="caution">
    <text evidence="2">The sequence shown here is derived from an EMBL/GenBank/DDBJ whole genome shotgun (WGS) entry which is preliminary data.</text>
</comment>
<proteinExistence type="predicted"/>
<evidence type="ECO:0000313" key="4">
    <source>
        <dbReference type="Proteomes" id="UP000235388"/>
    </source>
</evidence>
<name>A0A2N5S601_9BASI</name>
<feature type="signal peptide" evidence="1">
    <location>
        <begin position="1"/>
        <end position="23"/>
    </location>
</feature>
<keyword evidence="4" id="KW-1185">Reference proteome</keyword>
<gene>
    <name evidence="2" type="ORF">PCANC_25032</name>
    <name evidence="3" type="ORF">PCASD_11764</name>
</gene>
<accession>A0A2N5S601</accession>
<sequence>MLGLKSVISLFIVLLLPINCVVSMMFDGLVDAVHLGDFSKALTGTSAEAKGLAQTEKITQQAIKDDKMKIFPGDDHKPVSLEKTDRTRIDLRSPFA</sequence>
<evidence type="ECO:0000313" key="2">
    <source>
        <dbReference type="EMBL" id="PLW08660.1"/>
    </source>
</evidence>